<name>A0A4C1VIR7_EUMVA</name>
<sequence>MYIIWPHQGRDTCVRRHERKVVCSGRVLACKILSGIRSDPRSFKPLVAHRQAELEEHTTVKCWRWVLTKLNVADNATRGPSTDFDETHPRFDSLDFLRKNEDD</sequence>
<dbReference type="AlphaFoldDB" id="A0A4C1VIR7"/>
<reference evidence="1 2" key="1">
    <citation type="journal article" date="2019" name="Commun. Biol.">
        <title>The bagworm genome reveals a unique fibroin gene that provides high tensile strength.</title>
        <authorList>
            <person name="Kono N."/>
            <person name="Nakamura H."/>
            <person name="Ohtoshi R."/>
            <person name="Tomita M."/>
            <person name="Numata K."/>
            <person name="Arakawa K."/>
        </authorList>
    </citation>
    <scope>NUCLEOTIDE SEQUENCE [LARGE SCALE GENOMIC DNA]</scope>
</reference>
<organism evidence="1 2">
    <name type="scientific">Eumeta variegata</name>
    <name type="common">Bagworm moth</name>
    <name type="synonym">Eumeta japonica</name>
    <dbReference type="NCBI Taxonomy" id="151549"/>
    <lineage>
        <taxon>Eukaryota</taxon>
        <taxon>Metazoa</taxon>
        <taxon>Ecdysozoa</taxon>
        <taxon>Arthropoda</taxon>
        <taxon>Hexapoda</taxon>
        <taxon>Insecta</taxon>
        <taxon>Pterygota</taxon>
        <taxon>Neoptera</taxon>
        <taxon>Endopterygota</taxon>
        <taxon>Lepidoptera</taxon>
        <taxon>Glossata</taxon>
        <taxon>Ditrysia</taxon>
        <taxon>Tineoidea</taxon>
        <taxon>Psychidae</taxon>
        <taxon>Oiketicinae</taxon>
        <taxon>Eumeta</taxon>
    </lineage>
</organism>
<evidence type="ECO:0000313" key="2">
    <source>
        <dbReference type="Proteomes" id="UP000299102"/>
    </source>
</evidence>
<proteinExistence type="predicted"/>
<evidence type="ECO:0000313" key="1">
    <source>
        <dbReference type="EMBL" id="GBP37605.1"/>
    </source>
</evidence>
<dbReference type="Proteomes" id="UP000299102">
    <property type="component" value="Unassembled WGS sequence"/>
</dbReference>
<accession>A0A4C1VIR7</accession>
<protein>
    <submittedName>
        <fullName evidence="1">Uncharacterized protein</fullName>
    </submittedName>
</protein>
<comment type="caution">
    <text evidence="1">The sequence shown here is derived from an EMBL/GenBank/DDBJ whole genome shotgun (WGS) entry which is preliminary data.</text>
</comment>
<gene>
    <name evidence="1" type="ORF">EVAR_34642_1</name>
</gene>
<keyword evidence="2" id="KW-1185">Reference proteome</keyword>
<dbReference type="OrthoDB" id="5983986at2759"/>
<dbReference type="EMBL" id="BGZK01000336">
    <property type="protein sequence ID" value="GBP37605.1"/>
    <property type="molecule type" value="Genomic_DNA"/>
</dbReference>